<keyword evidence="3" id="KW-1185">Reference proteome</keyword>
<proteinExistence type="predicted"/>
<name>A0ABN6MYJ5_9BACT</name>
<evidence type="ECO:0000256" key="1">
    <source>
        <dbReference type="SAM" id="MobiDB-lite"/>
    </source>
</evidence>
<accession>A0ABN6MYJ5</accession>
<sequence length="432" mass="44827">MLGALVTVAALVLGAPGVDLRAGVDALERTRVTTVAGESLTTTAIEATPAAALDLRGVDLDVGAGYAPVLRVPQVEGAAELDVLHRGDLHLLARLSPTWRAYAAVGGEAGTTDLRTSTGSPGVASPVPTLAIVRTARIEGRGYVEGRLDPRTIGAVRVRVTAGGGDDLASRVLVPVQQTLEAEGRIAWNATRHDVLATRLDAGTGRTPATGALYRYATLSSGLAHRYSPALEASGAVGVSWLRSVEYPDRHLSGLEPAGEAAITHSLQRPARIDTRLEVRLAPYLDPLVGGANQRLHAAASSMWQISTQWKVAARGAMGRSLTGAQRAFDSFAEVRLDWAPAERLGFGIGATSDWQRARPGTGLPAYTEYGVFVSARFEYGPRVPRAARRPGSDLGNGHGSREGDDSAGTPGGGGAAPAGRGDARGGGEPTP</sequence>
<dbReference type="RefSeq" id="WP_248353044.1">
    <property type="nucleotide sequence ID" value="NZ_AP025591.1"/>
</dbReference>
<organism evidence="2 3">
    <name type="scientific">Anaeromyxobacter oryzae</name>
    <dbReference type="NCBI Taxonomy" id="2918170"/>
    <lineage>
        <taxon>Bacteria</taxon>
        <taxon>Pseudomonadati</taxon>
        <taxon>Myxococcota</taxon>
        <taxon>Myxococcia</taxon>
        <taxon>Myxococcales</taxon>
        <taxon>Cystobacterineae</taxon>
        <taxon>Anaeromyxobacteraceae</taxon>
        <taxon>Anaeromyxobacter</taxon>
    </lineage>
</organism>
<evidence type="ECO:0000313" key="2">
    <source>
        <dbReference type="EMBL" id="BDG04618.1"/>
    </source>
</evidence>
<dbReference type="Proteomes" id="UP001162891">
    <property type="component" value="Chromosome"/>
</dbReference>
<feature type="region of interest" description="Disordered" evidence="1">
    <location>
        <begin position="384"/>
        <end position="432"/>
    </location>
</feature>
<dbReference type="EMBL" id="AP025591">
    <property type="protein sequence ID" value="BDG04618.1"/>
    <property type="molecule type" value="Genomic_DNA"/>
</dbReference>
<protein>
    <submittedName>
        <fullName evidence="2">Uncharacterized protein</fullName>
    </submittedName>
</protein>
<evidence type="ECO:0000313" key="3">
    <source>
        <dbReference type="Proteomes" id="UP001162891"/>
    </source>
</evidence>
<gene>
    <name evidence="2" type="ORF">AMOR_36140</name>
</gene>
<reference evidence="3" key="1">
    <citation type="journal article" date="2022" name="Int. J. Syst. Evol. Microbiol.">
        <title>Anaeromyxobacter oryzae sp. nov., Anaeromyxobacter diazotrophicus sp. nov. and Anaeromyxobacter paludicola sp. nov., isolated from paddy soils.</title>
        <authorList>
            <person name="Itoh H."/>
            <person name="Xu Z."/>
            <person name="Mise K."/>
            <person name="Masuda Y."/>
            <person name="Ushijima N."/>
            <person name="Hayakawa C."/>
            <person name="Shiratori Y."/>
            <person name="Senoo K."/>
        </authorList>
    </citation>
    <scope>NUCLEOTIDE SEQUENCE [LARGE SCALE GENOMIC DNA]</scope>
    <source>
        <strain evidence="3">Red232</strain>
    </source>
</reference>